<evidence type="ECO:0000313" key="2">
    <source>
        <dbReference type="Proteomes" id="UP001063350"/>
    </source>
</evidence>
<accession>A0A915XL69</accession>
<dbReference type="RefSeq" id="WP_267926023.1">
    <property type="nucleotide sequence ID" value="NZ_AP024233.1"/>
</dbReference>
<sequence length="86" mass="9779">MAEGGKHDGSISEAETVKQKLHQIHVLESIINDLTLALELWLDDYAFDEHHKIKQRKLIEKACLLIGKPRSMEELKDMVNKSEGAL</sequence>
<evidence type="ECO:0000313" key="1">
    <source>
        <dbReference type="EMBL" id="BCO09266.1"/>
    </source>
</evidence>
<gene>
    <name evidence="1" type="ORF">GF1_16420</name>
</gene>
<dbReference type="KEGG" id="ddu:GF1_16420"/>
<reference evidence="1" key="1">
    <citation type="submission" date="2020-12" db="EMBL/GenBank/DDBJ databases">
        <title>Desulfobium dissulfuricans gen. nov., sp. nov., a novel mesophilic, sulfate-reducing bacterium isolated from a deep-sea hydrothermal vent.</title>
        <authorList>
            <person name="Hashimoto Y."/>
            <person name="Tame A."/>
            <person name="Sawayama S."/>
            <person name="Miyazaki J."/>
            <person name="Takai K."/>
            <person name="Nakagawa S."/>
        </authorList>
    </citation>
    <scope>NUCLEOTIDE SEQUENCE</scope>
    <source>
        <strain evidence="1">GF1</strain>
    </source>
</reference>
<protein>
    <submittedName>
        <fullName evidence="1">Uncharacterized protein</fullName>
    </submittedName>
</protein>
<dbReference type="EMBL" id="AP024233">
    <property type="protein sequence ID" value="BCO09266.1"/>
    <property type="molecule type" value="Genomic_DNA"/>
</dbReference>
<keyword evidence="2" id="KW-1185">Reference proteome</keyword>
<dbReference type="Proteomes" id="UP001063350">
    <property type="component" value="Chromosome"/>
</dbReference>
<proteinExistence type="predicted"/>
<organism evidence="1 2">
    <name type="scientific">Desulfolithobacter dissulfuricans</name>
    <dbReference type="NCBI Taxonomy" id="2795293"/>
    <lineage>
        <taxon>Bacteria</taxon>
        <taxon>Pseudomonadati</taxon>
        <taxon>Thermodesulfobacteriota</taxon>
        <taxon>Desulfobulbia</taxon>
        <taxon>Desulfobulbales</taxon>
        <taxon>Desulfobulbaceae</taxon>
        <taxon>Desulfolithobacter</taxon>
    </lineage>
</organism>
<dbReference type="AlphaFoldDB" id="A0A915XL69"/>
<name>A0A915XL69_9BACT</name>